<dbReference type="Gene3D" id="3.40.50.620">
    <property type="entry name" value="HUPs"/>
    <property type="match status" value="1"/>
</dbReference>
<dbReference type="PANTHER" id="PTHR43196">
    <property type="entry name" value="SULFATE ADENYLYLTRANSFERASE SUBUNIT 2"/>
    <property type="match status" value="1"/>
</dbReference>
<name>Q832A8_ENTFA</name>
<dbReference type="Pfam" id="PF01507">
    <property type="entry name" value="PAPS_reduct"/>
    <property type="match status" value="1"/>
</dbReference>
<feature type="domain" description="Phosphoadenosine phosphosulphate reductase" evidence="2">
    <location>
        <begin position="38"/>
        <end position="85"/>
    </location>
</feature>
<dbReference type="Proteomes" id="UP000001415">
    <property type="component" value="Chromosome"/>
</dbReference>
<feature type="region of interest" description="Disordered" evidence="1">
    <location>
        <begin position="1"/>
        <end position="22"/>
    </location>
</feature>
<dbReference type="PATRIC" id="fig|226185.9.peg.2184"/>
<gene>
    <name evidence="3" type="ordered locus">EF_2332</name>
</gene>
<dbReference type="EnsemblBacteria" id="AAO82057">
    <property type="protein sequence ID" value="AAO82057"/>
    <property type="gene ID" value="EF_2332"/>
</dbReference>
<evidence type="ECO:0000259" key="2">
    <source>
        <dbReference type="Pfam" id="PF01507"/>
    </source>
</evidence>
<dbReference type="KEGG" id="efa:EF2332"/>
<evidence type="ECO:0000313" key="4">
    <source>
        <dbReference type="Proteomes" id="UP000001415"/>
    </source>
</evidence>
<dbReference type="EMBL" id="AE016830">
    <property type="protein sequence ID" value="AAO82057.1"/>
    <property type="molecule type" value="Genomic_DNA"/>
</dbReference>
<dbReference type="PANTHER" id="PTHR43196:SF2">
    <property type="entry name" value="PHOSPHOADENOSINE PHOSPHOSULFATE REDUCTASE"/>
    <property type="match status" value="1"/>
</dbReference>
<dbReference type="InterPro" id="IPR002500">
    <property type="entry name" value="PAPS_reduct_dom"/>
</dbReference>
<dbReference type="SUPFAM" id="SSF52402">
    <property type="entry name" value="Adenine nucleotide alpha hydrolases-like"/>
    <property type="match status" value="1"/>
</dbReference>
<dbReference type="InterPro" id="IPR050128">
    <property type="entry name" value="Sulfate_adenylyltrnsfr_sub2"/>
</dbReference>
<keyword evidence="4" id="KW-1185">Reference proteome</keyword>
<organism evidence="3 4">
    <name type="scientific">Enterococcus faecalis (strain ATCC 700802 / V583)</name>
    <dbReference type="NCBI Taxonomy" id="226185"/>
    <lineage>
        <taxon>Bacteria</taxon>
        <taxon>Bacillati</taxon>
        <taxon>Bacillota</taxon>
        <taxon>Bacilli</taxon>
        <taxon>Lactobacillales</taxon>
        <taxon>Enterococcaceae</taxon>
        <taxon>Enterococcus</taxon>
    </lineage>
</organism>
<evidence type="ECO:0000313" key="3">
    <source>
        <dbReference type="EMBL" id="AAO82057.1"/>
    </source>
</evidence>
<dbReference type="STRING" id="226185.EF_2332"/>
<dbReference type="CDD" id="cd23947">
    <property type="entry name" value="PAPS_reductase-like_YbdN"/>
    <property type="match status" value="1"/>
</dbReference>
<protein>
    <recommendedName>
        <fullName evidence="2">Phosphoadenosine phosphosulphate reductase domain-containing protein</fullName>
    </recommendedName>
</protein>
<dbReference type="eggNOG" id="COG0175">
    <property type="taxonomic scope" value="Bacteria"/>
</dbReference>
<sequence>MGRHGKRGLNMTKQNSNTDRRSLQDCGVFSSAEYHSVGLSGGKDSSALLLLMLEKGMPIDSVIFADTGMDFPEMAAHIAKLDALLYRERGIHITTLRHPHGFEWLMFDEPKRKPSCLKNRARLGVPPYGNGWPGIKVRWCTGQLKTHLITKEVNRLKKEKNALHYIGIAADEAKRCKDAPNHRYPLVEWGVTEAQALQICYDRGFDFGGLYKIYHRASCWCCPLQRIGELRKLRQHHPELWARLWDMDNRARAQFGAGPLGQFKERWSIEQLDARFSREEKEERA</sequence>
<dbReference type="InterPro" id="IPR014729">
    <property type="entry name" value="Rossmann-like_a/b/a_fold"/>
</dbReference>
<accession>Q832A8</accession>
<dbReference type="GO" id="GO:0003824">
    <property type="term" value="F:catalytic activity"/>
    <property type="evidence" value="ECO:0007669"/>
    <property type="project" value="InterPro"/>
</dbReference>
<dbReference type="AlphaFoldDB" id="Q832A8"/>
<proteinExistence type="predicted"/>
<reference evidence="3 4" key="1">
    <citation type="journal article" date="2003" name="Science">
        <title>Role of mobile DNA in the evolution of vancomycin-resistant Enterococcus faecalis.</title>
        <authorList>
            <person name="Paulsen I."/>
            <person name="Banerjei L."/>
            <person name="Myers G.S.A."/>
            <person name="Nelson K.E."/>
            <person name="Seshadri R."/>
            <person name="Read T.D."/>
            <person name="Fouts D.E."/>
            <person name="Eisen J.A."/>
            <person name="Gill S.R."/>
            <person name="Heidelberg J.F."/>
            <person name="Tettelin H."/>
            <person name="Dodson R.J."/>
            <person name="Umayam L."/>
            <person name="Brinkac L."/>
            <person name="Beanan M."/>
            <person name="Daugherty S."/>
            <person name="DeBoy R.T."/>
            <person name="Durkin S."/>
            <person name="Kolonay J."/>
            <person name="Madupu R."/>
            <person name="Nelson W."/>
            <person name="Vamathevan J."/>
            <person name="Tran B."/>
            <person name="Upton J."/>
            <person name="Hansen T."/>
            <person name="Shetty J."/>
            <person name="Khouri H."/>
            <person name="Utterback T."/>
            <person name="Radune D."/>
            <person name="Ketchum K.A."/>
            <person name="Dougherty B.A."/>
            <person name="Fraser C.M."/>
        </authorList>
    </citation>
    <scope>NUCLEOTIDE SEQUENCE [LARGE SCALE GENOMIC DNA]</scope>
    <source>
        <strain evidence="4">ATCC 700802 / V583</strain>
    </source>
</reference>
<evidence type="ECO:0000256" key="1">
    <source>
        <dbReference type="SAM" id="MobiDB-lite"/>
    </source>
</evidence>
<dbReference type="HOGENOM" id="CLU_083274_0_0_9"/>